<dbReference type="GO" id="GO:0006302">
    <property type="term" value="P:double-strand break repair"/>
    <property type="evidence" value="ECO:0007669"/>
    <property type="project" value="TreeGrafter"/>
</dbReference>
<feature type="domain" description="3'-5' exonuclease" evidence="6">
    <location>
        <begin position="66"/>
        <end position="248"/>
    </location>
</feature>
<dbReference type="InterPro" id="IPR002298">
    <property type="entry name" value="DNA_polymerase_A"/>
</dbReference>
<evidence type="ECO:0000256" key="3">
    <source>
        <dbReference type="ARBA" id="ARBA00020311"/>
    </source>
</evidence>
<dbReference type="PRINTS" id="PR00868">
    <property type="entry name" value="DNAPOLI"/>
</dbReference>
<organism evidence="8 9">
    <name type="scientific">Aneurinibacillus aneurinilyticus</name>
    <name type="common">Bacillus aneurinolyticus</name>
    <dbReference type="NCBI Taxonomy" id="1391"/>
    <lineage>
        <taxon>Bacteria</taxon>
        <taxon>Bacillati</taxon>
        <taxon>Bacillota</taxon>
        <taxon>Bacilli</taxon>
        <taxon>Bacillales</taxon>
        <taxon>Paenibacillaceae</taxon>
        <taxon>Aneurinibacillus group</taxon>
        <taxon>Aneurinibacillus</taxon>
    </lineage>
</organism>
<sequence length="665" mass="75924">MKLSDTDRQRITEVKQAMESGVIGRRPSDASKRFSKAEALRLYAELSELQKERKLREMVENTPDNYRLITTEEQFAQLLADLAHEPIIAVDTETTGLDVYSDVIVGISLTLPKADYHVYIPVAHEVGEQLARDYVLERLRPVLTDENVGKVLHNAIYDIHMFLRHDIRLAGLRWDTQTAMALLNENEPSFALKNLATKYLNEPSDTFGTLFGKDAKFAEIPLDIALVYAAKDTDLTWRLYQFERKHLEKMPSVLKYYETIEVPLLDAIVDMERTGFDIDVEYAKQYGEEMKREIDEKERYLTEQLGGININSPAQLKPALEKFTKQKLESTDAKKVLKPLAKEFPVIAALLEYKELAKLYSTYISVLPELIHPNTGKLHGRFNPMGARTGRFSSGGTGVNLQNQPKSARKLFVAPEGWLIMGGDWSQQEVRCAAYLTQEPTLIEAYEKGRDVYASMASEVYGKPYEECGDGTPERKAMKVGVLASLYGTGKNTLAQQLGTTPDEAQAFLDEFFRKLPKVKKWIDETKAFAQKHGFVWMDKQQRKRRLPEAKKRIKPNDWQSRGEVMRALRQGPNAVVQGTSAIQTKATLVKLHELCKRKGWRLWATVHDEALLLVPDTITREDIAEFEDVMVNSYRFGNVPNKTDIELMKRWGEGMTVDEWFNEN</sequence>
<dbReference type="CDD" id="cd06139">
    <property type="entry name" value="DNA_polA_I_Ecoli_like_exo"/>
    <property type="match status" value="1"/>
</dbReference>
<dbReference type="GO" id="GO:0008408">
    <property type="term" value="F:3'-5' exonuclease activity"/>
    <property type="evidence" value="ECO:0007669"/>
    <property type="project" value="InterPro"/>
</dbReference>
<dbReference type="EC" id="2.7.7.7" evidence="2"/>
<dbReference type="InterPro" id="IPR043502">
    <property type="entry name" value="DNA/RNA_pol_sf"/>
</dbReference>
<evidence type="ECO:0000313" key="9">
    <source>
        <dbReference type="Proteomes" id="UP000561326"/>
    </source>
</evidence>
<evidence type="ECO:0000256" key="1">
    <source>
        <dbReference type="ARBA" id="ARBA00007705"/>
    </source>
</evidence>
<dbReference type="InterPro" id="IPR002562">
    <property type="entry name" value="3'-5'_exonuclease_dom"/>
</dbReference>
<gene>
    <name evidence="8" type="ORF">HF838_17510</name>
</gene>
<name>A0A848D1Z8_ANEAE</name>
<dbReference type="AlphaFoldDB" id="A0A848D1Z8"/>
<dbReference type="Gene3D" id="3.30.420.10">
    <property type="entry name" value="Ribonuclease H-like superfamily/Ribonuclease H"/>
    <property type="match status" value="1"/>
</dbReference>
<comment type="catalytic activity">
    <reaction evidence="5">
        <text>DNA(n) + a 2'-deoxyribonucleoside 5'-triphosphate = DNA(n+1) + diphosphate</text>
        <dbReference type="Rhea" id="RHEA:22508"/>
        <dbReference type="Rhea" id="RHEA-COMP:17339"/>
        <dbReference type="Rhea" id="RHEA-COMP:17340"/>
        <dbReference type="ChEBI" id="CHEBI:33019"/>
        <dbReference type="ChEBI" id="CHEBI:61560"/>
        <dbReference type="ChEBI" id="CHEBI:173112"/>
        <dbReference type="EC" id="2.7.7.7"/>
    </reaction>
</comment>
<dbReference type="InterPro" id="IPR012337">
    <property type="entry name" value="RNaseH-like_sf"/>
</dbReference>
<dbReference type="Gene3D" id="1.10.150.20">
    <property type="entry name" value="5' to 3' exonuclease, C-terminal subdomain"/>
    <property type="match status" value="1"/>
</dbReference>
<evidence type="ECO:0000256" key="2">
    <source>
        <dbReference type="ARBA" id="ARBA00012417"/>
    </source>
</evidence>
<dbReference type="InterPro" id="IPR001098">
    <property type="entry name" value="DNA-dir_DNA_pol_A_palm_dom"/>
</dbReference>
<comment type="caution">
    <text evidence="8">The sequence shown here is derived from an EMBL/GenBank/DDBJ whole genome shotgun (WGS) entry which is preliminary data.</text>
</comment>
<dbReference type="GO" id="GO:0003887">
    <property type="term" value="F:DNA-directed DNA polymerase activity"/>
    <property type="evidence" value="ECO:0007669"/>
    <property type="project" value="UniProtKB-EC"/>
</dbReference>
<evidence type="ECO:0000256" key="5">
    <source>
        <dbReference type="ARBA" id="ARBA00049244"/>
    </source>
</evidence>
<accession>A0A848D1Z8</accession>
<dbReference type="SMART" id="SM00482">
    <property type="entry name" value="POLAc"/>
    <property type="match status" value="1"/>
</dbReference>
<dbReference type="PANTHER" id="PTHR10133:SF27">
    <property type="entry name" value="DNA POLYMERASE NU"/>
    <property type="match status" value="1"/>
</dbReference>
<dbReference type="InterPro" id="IPR036397">
    <property type="entry name" value="RNaseH_sf"/>
</dbReference>
<dbReference type="Pfam" id="PF00476">
    <property type="entry name" value="DNA_pol_A"/>
    <property type="match status" value="1"/>
</dbReference>
<keyword evidence="4" id="KW-0235">DNA replication</keyword>
<evidence type="ECO:0000313" key="8">
    <source>
        <dbReference type="EMBL" id="NMF00033.1"/>
    </source>
</evidence>
<proteinExistence type="inferred from homology"/>
<dbReference type="PANTHER" id="PTHR10133">
    <property type="entry name" value="DNA POLYMERASE I"/>
    <property type="match status" value="1"/>
</dbReference>
<comment type="similarity">
    <text evidence="1">Belongs to the DNA polymerase type-A family.</text>
</comment>
<evidence type="ECO:0000259" key="7">
    <source>
        <dbReference type="SMART" id="SM00482"/>
    </source>
</evidence>
<dbReference type="GO" id="GO:0003677">
    <property type="term" value="F:DNA binding"/>
    <property type="evidence" value="ECO:0007669"/>
    <property type="project" value="InterPro"/>
</dbReference>
<evidence type="ECO:0000259" key="6">
    <source>
        <dbReference type="SMART" id="SM00474"/>
    </source>
</evidence>
<dbReference type="SUPFAM" id="SSF53098">
    <property type="entry name" value="Ribonuclease H-like"/>
    <property type="match status" value="1"/>
</dbReference>
<reference evidence="8 9" key="1">
    <citation type="submission" date="2020-04" db="EMBL/GenBank/DDBJ databases">
        <authorList>
            <person name="Hitch T.C.A."/>
            <person name="Wylensek D."/>
            <person name="Clavel T."/>
        </authorList>
    </citation>
    <scope>NUCLEOTIDE SEQUENCE [LARGE SCALE GENOMIC DNA]</scope>
    <source>
        <strain evidence="8 9">WB01_D5_05</strain>
    </source>
</reference>
<dbReference type="SMART" id="SM00474">
    <property type="entry name" value="35EXOc"/>
    <property type="match status" value="1"/>
</dbReference>
<evidence type="ECO:0000256" key="4">
    <source>
        <dbReference type="ARBA" id="ARBA00022705"/>
    </source>
</evidence>
<dbReference type="Gene3D" id="3.30.70.370">
    <property type="match status" value="1"/>
</dbReference>
<dbReference type="Gene3D" id="1.20.1060.10">
    <property type="entry name" value="Taq DNA Polymerase, Chain T, domain 4"/>
    <property type="match status" value="1"/>
</dbReference>
<protein>
    <recommendedName>
        <fullName evidence="3">DNA polymerase I</fullName>
        <ecNumber evidence="2">2.7.7.7</ecNumber>
    </recommendedName>
</protein>
<dbReference type="GO" id="GO:0006261">
    <property type="term" value="P:DNA-templated DNA replication"/>
    <property type="evidence" value="ECO:0007669"/>
    <property type="project" value="InterPro"/>
</dbReference>
<feature type="domain" description="DNA-directed DNA polymerase family A palm" evidence="7">
    <location>
        <begin position="405"/>
        <end position="619"/>
    </location>
</feature>
<dbReference type="EMBL" id="JABAGO010000038">
    <property type="protein sequence ID" value="NMF00033.1"/>
    <property type="molecule type" value="Genomic_DNA"/>
</dbReference>
<dbReference type="SUPFAM" id="SSF56672">
    <property type="entry name" value="DNA/RNA polymerases"/>
    <property type="match status" value="1"/>
</dbReference>
<dbReference type="Pfam" id="PF01612">
    <property type="entry name" value="DNA_pol_A_exo1"/>
    <property type="match status" value="1"/>
</dbReference>
<dbReference type="Proteomes" id="UP000561326">
    <property type="component" value="Unassembled WGS sequence"/>
</dbReference>